<keyword evidence="3" id="KW-1185">Reference proteome</keyword>
<dbReference type="SUPFAM" id="SSF52833">
    <property type="entry name" value="Thioredoxin-like"/>
    <property type="match status" value="1"/>
</dbReference>
<dbReference type="Pfam" id="PF01323">
    <property type="entry name" value="DSBA"/>
    <property type="match status" value="1"/>
</dbReference>
<evidence type="ECO:0000259" key="1">
    <source>
        <dbReference type="Pfam" id="PF01323"/>
    </source>
</evidence>
<dbReference type="InterPro" id="IPR001853">
    <property type="entry name" value="DSBA-like_thioredoxin_dom"/>
</dbReference>
<dbReference type="AlphaFoldDB" id="A0A7I8IHS0"/>
<sequence length="219" mass="25018">MGESSGRKRIQIDVVSDTVCPWCFVGRRTSTRRWSNLRTDLTLRWHPFLLSPSAPKEGIKKSEFYRQKFGNQSESINSRMKQVFQSLGYEYDLSGLWGSTLDSHRLIDFAGKQGFQKQHDLVEELFLNYFTQGKYIGDRQVLLEAAEKVGVEGAAEFLEDPSQGLNEVKEELGRYAERVNGVPHYLINGKEEFSGGRPPEAFCGLLKLLPSERAHRLEK</sequence>
<dbReference type="CDD" id="cd03024">
    <property type="entry name" value="DsbA_FrnE"/>
    <property type="match status" value="1"/>
</dbReference>
<evidence type="ECO:0000313" key="2">
    <source>
        <dbReference type="EMBL" id="CAA2617640.1"/>
    </source>
</evidence>
<reference evidence="2 3" key="1">
    <citation type="submission" date="2019-12" db="EMBL/GenBank/DDBJ databases">
        <authorList>
            <person name="Scholz U."/>
            <person name="Mascher M."/>
            <person name="Fiebig A."/>
        </authorList>
    </citation>
    <scope>NUCLEOTIDE SEQUENCE</scope>
</reference>
<evidence type="ECO:0000313" key="3">
    <source>
        <dbReference type="Proteomes" id="UP001189122"/>
    </source>
</evidence>
<gene>
    <name evidence="2" type="ORF">SI7747_03003802</name>
</gene>
<dbReference type="EMBL" id="CACRZD030000003">
    <property type="protein sequence ID" value="CAA6657334.1"/>
    <property type="molecule type" value="Genomic_DNA"/>
</dbReference>
<dbReference type="PANTHER" id="PTHR13887">
    <property type="entry name" value="GLUTATHIONE S-TRANSFERASE KAPPA"/>
    <property type="match status" value="1"/>
</dbReference>
<dbReference type="Gene3D" id="3.40.30.10">
    <property type="entry name" value="Glutaredoxin"/>
    <property type="match status" value="1"/>
</dbReference>
<organism evidence="2">
    <name type="scientific">Spirodela intermedia</name>
    <name type="common">Intermediate duckweed</name>
    <dbReference type="NCBI Taxonomy" id="51605"/>
    <lineage>
        <taxon>Eukaryota</taxon>
        <taxon>Viridiplantae</taxon>
        <taxon>Streptophyta</taxon>
        <taxon>Embryophyta</taxon>
        <taxon>Tracheophyta</taxon>
        <taxon>Spermatophyta</taxon>
        <taxon>Magnoliopsida</taxon>
        <taxon>Liliopsida</taxon>
        <taxon>Araceae</taxon>
        <taxon>Lemnoideae</taxon>
        <taxon>Spirodela</taxon>
    </lineage>
</organism>
<dbReference type="Proteomes" id="UP001189122">
    <property type="component" value="Unassembled WGS sequence"/>
</dbReference>
<accession>A0A7I8IHS0</accession>
<dbReference type="PANTHER" id="PTHR13887:SF41">
    <property type="entry name" value="THIOREDOXIN SUPERFAMILY PROTEIN"/>
    <property type="match status" value="1"/>
</dbReference>
<name>A0A7I8IHS0_SPIIN</name>
<protein>
    <recommendedName>
        <fullName evidence="1">DSBA-like thioredoxin domain-containing protein</fullName>
    </recommendedName>
</protein>
<dbReference type="InterPro" id="IPR036249">
    <property type="entry name" value="Thioredoxin-like_sf"/>
</dbReference>
<proteinExistence type="predicted"/>
<dbReference type="GO" id="GO:0016491">
    <property type="term" value="F:oxidoreductase activity"/>
    <property type="evidence" value="ECO:0007669"/>
    <property type="project" value="InterPro"/>
</dbReference>
<feature type="domain" description="DSBA-like thioredoxin" evidence="1">
    <location>
        <begin position="11"/>
        <end position="203"/>
    </location>
</feature>
<dbReference type="EMBL" id="LR743590">
    <property type="protein sequence ID" value="CAA2617640.1"/>
    <property type="molecule type" value="Genomic_DNA"/>
</dbReference>